<dbReference type="PANTHER" id="PTHR10366:SF564">
    <property type="entry name" value="STEROL-4-ALPHA-CARBOXYLATE 3-DEHYDROGENASE, DECARBOXYLATING"/>
    <property type="match status" value="1"/>
</dbReference>
<dbReference type="PANTHER" id="PTHR10366">
    <property type="entry name" value="NAD DEPENDENT EPIMERASE/DEHYDRATASE"/>
    <property type="match status" value="1"/>
</dbReference>
<dbReference type="InterPro" id="IPR036291">
    <property type="entry name" value="NAD(P)-bd_dom_sf"/>
</dbReference>
<sequence>MPSVIIEKASKVLVTGANGFVAIWLVRTLLEQGYCVRGTVRSAEKGEHLTEMFKSYRDKFELVVVKDFTKDGAFDDAVRGIDAIQHIASPLHFHSDDPKELIDPAVKGTLGILKSAMKHGPAIKRVVLLASTASVLRDSDEPLVFNENDWNDQSIKEVEVLGHKASPMAKYYASKTLAEKAAWKFYSEHKDQLSWGLVTLNPPFVFGPVIHQVSFPSDLNATTKVWYDIVVAPKDSDKSHSFLTNVGSSWIDVRDLALALVKSLNVKEAEGERIIVSAGDFSWRDWLNIATSFASSLQGAMQGAPIAPRNLSRTKTQATTSAIYKIKYDTSKEKQILGLNYRTMEDAAKDTLLDYKQRGWWP</sequence>
<evidence type="ECO:0000313" key="5">
    <source>
        <dbReference type="Proteomes" id="UP000242287"/>
    </source>
</evidence>
<keyword evidence="5" id="KW-1185">Reference proteome</keyword>
<name>A0A2A9NC43_9AGAR</name>
<dbReference type="AlphaFoldDB" id="A0A2A9NC43"/>
<evidence type="ECO:0000313" key="4">
    <source>
        <dbReference type="EMBL" id="PFH46894.1"/>
    </source>
</evidence>
<dbReference type="Pfam" id="PF01370">
    <property type="entry name" value="Epimerase"/>
    <property type="match status" value="1"/>
</dbReference>
<keyword evidence="1" id="KW-0560">Oxidoreductase</keyword>
<protein>
    <recommendedName>
        <fullName evidence="3">NAD-dependent epimerase/dehydratase domain-containing protein</fullName>
    </recommendedName>
</protein>
<evidence type="ECO:0000256" key="2">
    <source>
        <dbReference type="ARBA" id="ARBA00023445"/>
    </source>
</evidence>
<dbReference type="Proteomes" id="UP000242287">
    <property type="component" value="Unassembled WGS sequence"/>
</dbReference>
<proteinExistence type="inferred from homology"/>
<dbReference type="SUPFAM" id="SSF51735">
    <property type="entry name" value="NAD(P)-binding Rossmann-fold domains"/>
    <property type="match status" value="1"/>
</dbReference>
<dbReference type="STRING" id="703135.A0A2A9NC43"/>
<reference evidence="4 5" key="1">
    <citation type="submission" date="2014-02" db="EMBL/GenBank/DDBJ databases">
        <title>Transposable element dynamics among asymbiotic and ectomycorrhizal Amanita fungi.</title>
        <authorList>
            <consortium name="DOE Joint Genome Institute"/>
            <person name="Hess J."/>
            <person name="Skrede I."/>
            <person name="Wolfe B."/>
            <person name="LaButti K."/>
            <person name="Ohm R.A."/>
            <person name="Grigoriev I.V."/>
            <person name="Pringle A."/>
        </authorList>
    </citation>
    <scope>NUCLEOTIDE SEQUENCE [LARGE SCALE GENOMIC DNA]</scope>
    <source>
        <strain evidence="4 5">SKay4041</strain>
    </source>
</reference>
<gene>
    <name evidence="4" type="ORF">AMATHDRAFT_153481</name>
</gene>
<evidence type="ECO:0000256" key="1">
    <source>
        <dbReference type="ARBA" id="ARBA00023002"/>
    </source>
</evidence>
<dbReference type="Gene3D" id="3.40.50.720">
    <property type="entry name" value="NAD(P)-binding Rossmann-like Domain"/>
    <property type="match status" value="1"/>
</dbReference>
<organism evidence="4 5">
    <name type="scientific">Amanita thiersii Skay4041</name>
    <dbReference type="NCBI Taxonomy" id="703135"/>
    <lineage>
        <taxon>Eukaryota</taxon>
        <taxon>Fungi</taxon>
        <taxon>Dikarya</taxon>
        <taxon>Basidiomycota</taxon>
        <taxon>Agaricomycotina</taxon>
        <taxon>Agaricomycetes</taxon>
        <taxon>Agaricomycetidae</taxon>
        <taxon>Agaricales</taxon>
        <taxon>Pluteineae</taxon>
        <taxon>Amanitaceae</taxon>
        <taxon>Amanita</taxon>
    </lineage>
</organism>
<evidence type="ECO:0000259" key="3">
    <source>
        <dbReference type="Pfam" id="PF01370"/>
    </source>
</evidence>
<dbReference type="OrthoDB" id="2735536at2759"/>
<dbReference type="GO" id="GO:0016616">
    <property type="term" value="F:oxidoreductase activity, acting on the CH-OH group of donors, NAD or NADP as acceptor"/>
    <property type="evidence" value="ECO:0007669"/>
    <property type="project" value="TreeGrafter"/>
</dbReference>
<dbReference type="InterPro" id="IPR050425">
    <property type="entry name" value="NAD(P)_dehydrat-like"/>
</dbReference>
<comment type="similarity">
    <text evidence="2">Belongs to the NAD(P)-dependent epimerase/dehydratase family. Dihydroflavonol-4-reductase subfamily.</text>
</comment>
<feature type="domain" description="NAD-dependent epimerase/dehydratase" evidence="3">
    <location>
        <begin position="12"/>
        <end position="270"/>
    </location>
</feature>
<accession>A0A2A9NC43</accession>
<dbReference type="InterPro" id="IPR001509">
    <property type="entry name" value="Epimerase_deHydtase"/>
</dbReference>
<dbReference type="EMBL" id="KZ302150">
    <property type="protein sequence ID" value="PFH46894.1"/>
    <property type="molecule type" value="Genomic_DNA"/>
</dbReference>